<dbReference type="InterPro" id="IPR029021">
    <property type="entry name" value="Prot-tyrosine_phosphatase-like"/>
</dbReference>
<evidence type="ECO:0000256" key="4">
    <source>
        <dbReference type="ARBA" id="ARBA00022729"/>
    </source>
</evidence>
<evidence type="ECO:0000256" key="8">
    <source>
        <dbReference type="ARBA" id="ARBA00051722"/>
    </source>
</evidence>
<comment type="similarity">
    <text evidence="2">Belongs to the protein-tyrosine phosphatase family.</text>
</comment>
<keyword evidence="4 9" id="KW-0732">Signal</keyword>
<comment type="caution">
    <text evidence="13">The sequence shown here is derived from an EMBL/GenBank/DDBJ whole genome shotgun (WGS) entry which is preliminary data.</text>
</comment>
<dbReference type="Gene3D" id="3.90.190.10">
    <property type="entry name" value="Protein tyrosine phosphatase superfamily"/>
    <property type="match status" value="2"/>
</dbReference>
<feature type="domain" description="Tyrosine specific protein phosphatases" evidence="11">
    <location>
        <begin position="436"/>
        <end position="508"/>
    </location>
</feature>
<keyword evidence="6" id="KW-0904">Protein phosphatase</keyword>
<comment type="catalytic activity">
    <reaction evidence="8">
        <text>O-phospho-L-tyrosyl-[protein] + H2O = L-tyrosyl-[protein] + phosphate</text>
        <dbReference type="Rhea" id="RHEA:10684"/>
        <dbReference type="Rhea" id="RHEA-COMP:10136"/>
        <dbReference type="Rhea" id="RHEA-COMP:20101"/>
        <dbReference type="ChEBI" id="CHEBI:15377"/>
        <dbReference type="ChEBI" id="CHEBI:43474"/>
        <dbReference type="ChEBI" id="CHEBI:46858"/>
        <dbReference type="ChEBI" id="CHEBI:61978"/>
        <dbReference type="EC" id="3.1.3.48"/>
    </reaction>
</comment>
<dbReference type="PANTHER" id="PTHR19134">
    <property type="entry name" value="RECEPTOR-TYPE TYROSINE-PROTEIN PHOSPHATASE"/>
    <property type="match status" value="1"/>
</dbReference>
<dbReference type="SMART" id="SM00194">
    <property type="entry name" value="PTPc"/>
    <property type="match status" value="1"/>
</dbReference>
<evidence type="ECO:0000256" key="2">
    <source>
        <dbReference type="ARBA" id="ARBA00009580"/>
    </source>
</evidence>
<dbReference type="InterPro" id="IPR003961">
    <property type="entry name" value="FN3_dom"/>
</dbReference>
<evidence type="ECO:0000256" key="5">
    <source>
        <dbReference type="ARBA" id="ARBA00022801"/>
    </source>
</evidence>
<dbReference type="PRINTS" id="PR00700">
    <property type="entry name" value="PRTYPHPHTASE"/>
</dbReference>
<dbReference type="InterPro" id="IPR050348">
    <property type="entry name" value="Protein-Tyr_Phosphatase"/>
</dbReference>
<dbReference type="EC" id="3.1.3.48" evidence="3"/>
<dbReference type="GO" id="GO:0009653">
    <property type="term" value="P:anatomical structure morphogenesis"/>
    <property type="evidence" value="ECO:0007669"/>
    <property type="project" value="UniProtKB-ARBA"/>
</dbReference>
<dbReference type="Pfam" id="PF00102">
    <property type="entry name" value="Y_phosphatase"/>
    <property type="match status" value="2"/>
</dbReference>
<evidence type="ECO:0000259" key="10">
    <source>
        <dbReference type="PROSITE" id="PS50055"/>
    </source>
</evidence>
<keyword evidence="14" id="KW-1185">Reference proteome</keyword>
<evidence type="ECO:0000313" key="14">
    <source>
        <dbReference type="Proteomes" id="UP001168821"/>
    </source>
</evidence>
<dbReference type="GO" id="GO:0048666">
    <property type="term" value="P:neuron development"/>
    <property type="evidence" value="ECO:0007669"/>
    <property type="project" value="UniProtKB-ARBA"/>
</dbReference>
<dbReference type="PROSITE" id="PS50056">
    <property type="entry name" value="TYR_PHOSPHATASE_2"/>
    <property type="match status" value="1"/>
</dbReference>
<keyword evidence="5" id="KW-0378">Hydrolase</keyword>
<dbReference type="AlphaFoldDB" id="A0AA38I498"/>
<dbReference type="PROSITE" id="PS50055">
    <property type="entry name" value="TYR_PHOSPHATASE_PTP"/>
    <property type="match status" value="2"/>
</dbReference>
<reference evidence="13" key="1">
    <citation type="journal article" date="2023" name="G3 (Bethesda)">
        <title>Whole genome assemblies of Zophobas morio and Tenebrio molitor.</title>
        <authorList>
            <person name="Kaur S."/>
            <person name="Stinson S.A."/>
            <person name="diCenzo G.C."/>
        </authorList>
    </citation>
    <scope>NUCLEOTIDE SEQUENCE</scope>
    <source>
        <strain evidence="13">QUZm001</strain>
    </source>
</reference>
<evidence type="ECO:0000313" key="13">
    <source>
        <dbReference type="EMBL" id="KAJ3647517.1"/>
    </source>
</evidence>
<feature type="chain" id="PRO_5041318037" description="protein-tyrosine-phosphatase" evidence="9">
    <location>
        <begin position="24"/>
        <end position="785"/>
    </location>
</feature>
<gene>
    <name evidence="13" type="ORF">Zmor_019390</name>
</gene>
<dbReference type="InterPro" id="IPR000242">
    <property type="entry name" value="PTP_cat"/>
</dbReference>
<evidence type="ECO:0000256" key="3">
    <source>
        <dbReference type="ARBA" id="ARBA00013064"/>
    </source>
</evidence>
<dbReference type="GO" id="GO:0016020">
    <property type="term" value="C:membrane"/>
    <property type="evidence" value="ECO:0007669"/>
    <property type="project" value="UniProtKB-SubCell"/>
</dbReference>
<dbReference type="FunFam" id="3.90.190.10:FF:000102">
    <property type="entry name" value="Receptor-type tyrosine-protein phosphatase"/>
    <property type="match status" value="1"/>
</dbReference>
<dbReference type="InterPro" id="IPR000387">
    <property type="entry name" value="Tyr_Pase_dom"/>
</dbReference>
<keyword evidence="7" id="KW-0472">Membrane</keyword>
<sequence>MSSVFIDVVILGVHVLLCPPAPAAPGVLTQVPQNLRIELSSQSTNELILRWEYPLYTYGKIEKFRTVLNSSSGTENDTTQVSNEINYNKTIQIKYGIKYNFTAWAQNAHDGEKATIYFVVSEPISKLSNQSFILWCKEECYLVKPKPKTQVNMNYNITIKQHNGIKEEHEAKGLISLSEDKILCTENNPSCDKHSEFQDVANQSYFLTADGEEIPIEFTATEEIKITSKTNIIISAVVLTIFFGPVDINEYAVYLFASLRDDIYQSLLTQQFQEVPTRKATDCIHGRLNKNVHKNHYKDILPYDDTRVILNDNENEDYINANYVDGYEHPKAYIVTQTPLTSTVHDFWSMICQENVKIIVMLCKLEEKECSKCQKYWPNDFSHFRFGAFLIECVSVTQNLNYIHRILEVKKNNKTCRVQHFQYLTWTIQGIPSCVKNFTAFAKELIGLRDEYPVVVHSEGGCGRTGMYILCDSVIRMTMKEKKVDFFQTLSKMRYQRDGVVSNVDQYIFCHFVLMEFYFPSSNASNNFVLEIQQGMQETAIKRLVDRLDEAVRQSRNDKDRGFMISEDNSSNNMRLLSVDCFNFPRRFIVTEEPSPNTIRSFWNIVISHEVEIVVWLNGKNHNHEDYSSFWPKDALHLFVNESNKLVFVCQDDSNDIYNTITVKIDTIGKSEEKFVKIIYVKTWERTSATPSSTKDVIQIYDKIAPYNGQIVVACYDGTTASGLFVVLVSLLEEINKHRSCDIFEAAYTAKRSCAEFLKNTEQIRFLYMAVLEYVGEFNVYEVLS</sequence>
<dbReference type="CDD" id="cd00047">
    <property type="entry name" value="PTPc"/>
    <property type="match status" value="1"/>
</dbReference>
<dbReference type="PANTHER" id="PTHR19134:SF562">
    <property type="entry name" value="PROTEIN-TYROSINE-PHOSPHATASE"/>
    <property type="match status" value="1"/>
</dbReference>
<organism evidence="13 14">
    <name type="scientific">Zophobas morio</name>
    <dbReference type="NCBI Taxonomy" id="2755281"/>
    <lineage>
        <taxon>Eukaryota</taxon>
        <taxon>Metazoa</taxon>
        <taxon>Ecdysozoa</taxon>
        <taxon>Arthropoda</taxon>
        <taxon>Hexapoda</taxon>
        <taxon>Insecta</taxon>
        <taxon>Pterygota</taxon>
        <taxon>Neoptera</taxon>
        <taxon>Endopterygota</taxon>
        <taxon>Coleoptera</taxon>
        <taxon>Polyphaga</taxon>
        <taxon>Cucujiformia</taxon>
        <taxon>Tenebrionidae</taxon>
        <taxon>Zophobas</taxon>
    </lineage>
</organism>
<name>A0AA38I498_9CUCU</name>
<protein>
    <recommendedName>
        <fullName evidence="3">protein-tyrosine-phosphatase</fullName>
        <ecNumber evidence="3">3.1.3.48</ecNumber>
    </recommendedName>
</protein>
<dbReference type="GO" id="GO:0004725">
    <property type="term" value="F:protein tyrosine phosphatase activity"/>
    <property type="evidence" value="ECO:0007669"/>
    <property type="project" value="UniProtKB-EC"/>
</dbReference>
<feature type="domain" description="Fibronectin type-III" evidence="12">
    <location>
        <begin position="31"/>
        <end position="124"/>
    </location>
</feature>
<dbReference type="EMBL" id="JALNTZ010000006">
    <property type="protein sequence ID" value="KAJ3647517.1"/>
    <property type="molecule type" value="Genomic_DNA"/>
</dbReference>
<evidence type="ECO:0000256" key="1">
    <source>
        <dbReference type="ARBA" id="ARBA00004167"/>
    </source>
</evidence>
<evidence type="ECO:0000256" key="6">
    <source>
        <dbReference type="ARBA" id="ARBA00022912"/>
    </source>
</evidence>
<evidence type="ECO:0000259" key="12">
    <source>
        <dbReference type="PROSITE" id="PS50853"/>
    </source>
</evidence>
<dbReference type="SMART" id="SM00404">
    <property type="entry name" value="PTPc_motif"/>
    <property type="match status" value="2"/>
</dbReference>
<proteinExistence type="inferred from homology"/>
<evidence type="ECO:0000256" key="7">
    <source>
        <dbReference type="ARBA" id="ARBA00023136"/>
    </source>
</evidence>
<feature type="domain" description="Tyrosine-protein phosphatase" evidence="10">
    <location>
        <begin position="268"/>
        <end position="517"/>
    </location>
</feature>
<evidence type="ECO:0000259" key="11">
    <source>
        <dbReference type="PROSITE" id="PS50056"/>
    </source>
</evidence>
<dbReference type="InterPro" id="IPR003595">
    <property type="entry name" value="Tyr_Pase_cat"/>
</dbReference>
<evidence type="ECO:0000256" key="9">
    <source>
        <dbReference type="SAM" id="SignalP"/>
    </source>
</evidence>
<comment type="subcellular location">
    <subcellularLocation>
        <location evidence="1">Membrane</location>
        <topology evidence="1">Single-pass membrane protein</topology>
    </subcellularLocation>
</comment>
<dbReference type="PROSITE" id="PS50853">
    <property type="entry name" value="FN3"/>
    <property type="match status" value="1"/>
</dbReference>
<dbReference type="SUPFAM" id="SSF52799">
    <property type="entry name" value="(Phosphotyrosine protein) phosphatases II"/>
    <property type="match status" value="2"/>
</dbReference>
<feature type="signal peptide" evidence="9">
    <location>
        <begin position="1"/>
        <end position="23"/>
    </location>
</feature>
<feature type="domain" description="Tyrosine-protein phosphatase" evidence="10">
    <location>
        <begin position="546"/>
        <end position="774"/>
    </location>
</feature>
<dbReference type="Proteomes" id="UP001168821">
    <property type="component" value="Unassembled WGS sequence"/>
</dbReference>
<accession>A0AA38I498</accession>